<evidence type="ECO:0000313" key="3">
    <source>
        <dbReference type="Proteomes" id="UP000053201"/>
    </source>
</evidence>
<dbReference type="GeneID" id="27690241"/>
<evidence type="ECO:0000256" key="1">
    <source>
        <dbReference type="SAM" id="MobiDB-lite"/>
    </source>
</evidence>
<dbReference type="VEuPathDB" id="FungiDB:SPPG_06983"/>
<feature type="compositionally biased region" description="Basic and acidic residues" evidence="1">
    <location>
        <begin position="51"/>
        <end position="62"/>
    </location>
</feature>
<evidence type="ECO:0000313" key="2">
    <source>
        <dbReference type="EMBL" id="KNC97511.1"/>
    </source>
</evidence>
<feature type="region of interest" description="Disordered" evidence="1">
    <location>
        <begin position="30"/>
        <end position="83"/>
    </location>
</feature>
<feature type="region of interest" description="Disordered" evidence="1">
    <location>
        <begin position="282"/>
        <end position="318"/>
    </location>
</feature>
<proteinExistence type="predicted"/>
<name>A0A0L0H935_SPIPD</name>
<reference evidence="2 3" key="1">
    <citation type="submission" date="2009-08" db="EMBL/GenBank/DDBJ databases">
        <title>The Genome Sequence of Spizellomyces punctatus strain DAOM BR117.</title>
        <authorList>
            <consortium name="The Broad Institute Genome Sequencing Platform"/>
            <person name="Russ C."/>
            <person name="Cuomo C."/>
            <person name="Shea T."/>
            <person name="Young S.K."/>
            <person name="Zeng Q."/>
            <person name="Koehrsen M."/>
            <person name="Haas B."/>
            <person name="Borodovsky M."/>
            <person name="Guigo R."/>
            <person name="Alvarado L."/>
            <person name="Berlin A."/>
            <person name="Bochicchio J."/>
            <person name="Borenstein D."/>
            <person name="Chapman S."/>
            <person name="Chen Z."/>
            <person name="Engels R."/>
            <person name="Freedman E."/>
            <person name="Gellesch M."/>
            <person name="Goldberg J."/>
            <person name="Griggs A."/>
            <person name="Gujja S."/>
            <person name="Heiman D."/>
            <person name="Hepburn T."/>
            <person name="Howarth C."/>
            <person name="Jen D."/>
            <person name="Larson L."/>
            <person name="Lewis B."/>
            <person name="Mehta T."/>
            <person name="Park D."/>
            <person name="Pearson M."/>
            <person name="Roberts A."/>
            <person name="Saif S."/>
            <person name="Shenoy N."/>
            <person name="Sisk P."/>
            <person name="Stolte C."/>
            <person name="Sykes S."/>
            <person name="Thomson T."/>
            <person name="Walk T."/>
            <person name="White J."/>
            <person name="Yandava C."/>
            <person name="Burger G."/>
            <person name="Gray M.W."/>
            <person name="Holland P.W.H."/>
            <person name="King N."/>
            <person name="Lang F.B.F."/>
            <person name="Roger A.J."/>
            <person name="Ruiz-Trillo I."/>
            <person name="Lander E."/>
            <person name="Nusbaum C."/>
        </authorList>
    </citation>
    <scope>NUCLEOTIDE SEQUENCE [LARGE SCALE GENOMIC DNA]</scope>
    <source>
        <strain evidence="2 3">DAOM BR117</strain>
    </source>
</reference>
<dbReference type="EMBL" id="KQ257463">
    <property type="protein sequence ID" value="KNC97511.1"/>
    <property type="molecule type" value="Genomic_DNA"/>
</dbReference>
<dbReference type="AlphaFoldDB" id="A0A0L0H935"/>
<dbReference type="Proteomes" id="UP000053201">
    <property type="component" value="Unassembled WGS sequence"/>
</dbReference>
<accession>A0A0L0H935</accession>
<dbReference type="InParanoid" id="A0A0L0H935"/>
<feature type="compositionally biased region" description="Acidic residues" evidence="1">
    <location>
        <begin position="282"/>
        <end position="301"/>
    </location>
</feature>
<protein>
    <submittedName>
        <fullName evidence="2">Uncharacterized protein</fullName>
    </submittedName>
</protein>
<dbReference type="OrthoDB" id="10566197at2759"/>
<sequence length="342" mass="37082">MAPKEDKGKGKAKGEPPHAKTLAELIREWSAEQETTPDVLLVPSSKKGKEKGKFELPSEKSWGKGLSQQLRELSAESSAASPGGPLFPGFGKKWWQGPAPLVEGAVSGVVSLRAEAGARPEGRQGKTPKEEERPRRGVFEAVVLTAKRKVAKAVGKVPEPACKLSALKDEFIEAARRCAFLQHRKDREEVLQRQLSLAKTEQEVTRSLPVHSPMHLEALGKYRGLQDLSLNRAWRSGRAPAFPPTEFQKEKARHVKKKAAGVVRDEIAKLTKLLEEVVTDEGEEFAEMVREGEEEEEEEGESEGKDSEDLDSWDDLFGPFGGFGGVGGAGGFGGLGGAGISV</sequence>
<keyword evidence="3" id="KW-1185">Reference proteome</keyword>
<gene>
    <name evidence="2" type="ORF">SPPG_06983</name>
</gene>
<organism evidence="2 3">
    <name type="scientific">Spizellomyces punctatus (strain DAOM BR117)</name>
    <dbReference type="NCBI Taxonomy" id="645134"/>
    <lineage>
        <taxon>Eukaryota</taxon>
        <taxon>Fungi</taxon>
        <taxon>Fungi incertae sedis</taxon>
        <taxon>Chytridiomycota</taxon>
        <taxon>Chytridiomycota incertae sedis</taxon>
        <taxon>Chytridiomycetes</taxon>
        <taxon>Spizellomycetales</taxon>
        <taxon>Spizellomycetaceae</taxon>
        <taxon>Spizellomyces</taxon>
    </lineage>
</organism>
<dbReference type="RefSeq" id="XP_016605551.1">
    <property type="nucleotide sequence ID" value="XM_016755167.1"/>
</dbReference>